<feature type="region of interest" description="Disordered" evidence="6">
    <location>
        <begin position="349"/>
        <end position="373"/>
    </location>
</feature>
<dbReference type="GO" id="GO:0005829">
    <property type="term" value="C:cytosol"/>
    <property type="evidence" value="ECO:0007669"/>
    <property type="project" value="TreeGrafter"/>
</dbReference>
<dbReference type="SUPFAM" id="SSF55347">
    <property type="entry name" value="Glyceraldehyde-3-phosphate dehydrogenase-like, C-terminal domain"/>
    <property type="match status" value="1"/>
</dbReference>
<dbReference type="GO" id="GO:0051287">
    <property type="term" value="F:NAD binding"/>
    <property type="evidence" value="ECO:0007669"/>
    <property type="project" value="InterPro"/>
</dbReference>
<dbReference type="InterPro" id="IPR020831">
    <property type="entry name" value="GlycerAld/Erythrose_P_DH"/>
</dbReference>
<comment type="subunit">
    <text evidence="2">Homotetramer.</text>
</comment>
<dbReference type="InterPro" id="IPR020828">
    <property type="entry name" value="GlycerAld_3-P_DH_NAD(P)-bd"/>
</dbReference>
<accession>A0A0X3NXD2</accession>
<reference evidence="8" key="1">
    <citation type="submission" date="2016-01" db="EMBL/GenBank/DDBJ databases">
        <title>Reference transcriptome for the parasite Schistocephalus solidus: insights into the molecular evolution of parasitism.</title>
        <authorList>
            <person name="Hebert F.O."/>
            <person name="Grambauer S."/>
            <person name="Barber I."/>
            <person name="Landry C.R."/>
            <person name="Aubin-Horth N."/>
        </authorList>
    </citation>
    <scope>NUCLEOTIDE SEQUENCE</scope>
</reference>
<dbReference type="PANTHER" id="PTHR10836">
    <property type="entry name" value="GLYCERALDEHYDE 3-PHOSPHATE DEHYDROGENASE"/>
    <property type="match status" value="1"/>
</dbReference>
<gene>
    <name evidence="8" type="primary">G3P</name>
    <name evidence="8" type="ORF">TR153311</name>
</gene>
<evidence type="ECO:0000256" key="3">
    <source>
        <dbReference type="ARBA" id="ARBA00023002"/>
    </source>
</evidence>
<dbReference type="SMART" id="SM00846">
    <property type="entry name" value="Gp_dh_N"/>
    <property type="match status" value="1"/>
</dbReference>
<dbReference type="GO" id="GO:0006096">
    <property type="term" value="P:glycolytic process"/>
    <property type="evidence" value="ECO:0007669"/>
    <property type="project" value="TreeGrafter"/>
</dbReference>
<evidence type="ECO:0000256" key="5">
    <source>
        <dbReference type="ARBA" id="ARBA00047698"/>
    </source>
</evidence>
<feature type="domain" description="Glyceraldehyde 3-phosphate dehydrogenase NAD(P) binding" evidence="7">
    <location>
        <begin position="22"/>
        <end position="184"/>
    </location>
</feature>
<proteinExistence type="inferred from homology"/>
<evidence type="ECO:0000259" key="7">
    <source>
        <dbReference type="SMART" id="SM00846"/>
    </source>
</evidence>
<dbReference type="EMBL" id="GEEE01019425">
    <property type="protein sequence ID" value="JAP43800.1"/>
    <property type="molecule type" value="Transcribed_RNA"/>
</dbReference>
<evidence type="ECO:0000256" key="4">
    <source>
        <dbReference type="ARBA" id="ARBA00023027"/>
    </source>
</evidence>
<dbReference type="Pfam" id="PF00044">
    <property type="entry name" value="Gp_dh_N"/>
    <property type="match status" value="1"/>
</dbReference>
<dbReference type="Pfam" id="PF02800">
    <property type="entry name" value="Gp_dh_C"/>
    <property type="match status" value="1"/>
</dbReference>
<evidence type="ECO:0000256" key="6">
    <source>
        <dbReference type="SAM" id="MobiDB-lite"/>
    </source>
</evidence>
<name>A0A0X3NXD2_SCHSO</name>
<comment type="catalytic activity">
    <reaction evidence="5">
        <text>D-glyceraldehyde 3-phosphate + phosphate + NAD(+) = (2R)-3-phospho-glyceroyl phosphate + NADH + H(+)</text>
        <dbReference type="Rhea" id="RHEA:10300"/>
        <dbReference type="ChEBI" id="CHEBI:15378"/>
        <dbReference type="ChEBI" id="CHEBI:43474"/>
        <dbReference type="ChEBI" id="CHEBI:57540"/>
        <dbReference type="ChEBI" id="CHEBI:57604"/>
        <dbReference type="ChEBI" id="CHEBI:57945"/>
        <dbReference type="ChEBI" id="CHEBI:59776"/>
        <dbReference type="EC" id="1.2.1.12"/>
    </reaction>
</comment>
<sequence>MYAKWKQEVGDPLLPHDWPPRARIGINGFGQITRLLVRCAIADKRGLDVVAINAPGITPEQLIYMIKYDSQYGPCPGVVSNKVEMIKPDKNTPPCLFIEVCGRKIAYFDKKCPNLIPWQWLNVEYVIETNPTVKTLGMAEAHLRGGRARKVIVTGDTVDIPVMIYPISYKSFQRGTSIISAGSPHAMALATILYLLHKQFGIRDCMTSITSSYIDTQRTVDGPCESEWRMGRGAFQSIIPMPCNSILQTVLQAIPRLRGKLSLTGFSVPTATGSVADLTCSFSNNVPSVKELVKALKEGNVLRNLENMHEKCQPGWLLQYWCPEEMDGLKKHLPKIECTVKTDPKPEFHLPTFSEDESPRQKPARQMVKKEPTSPRFFAEQAKERPTPVLEIWEEDHLGVSADVKAAPCMAILDANSCLAVDNGSLMKIISWYDKDMSYCLRIMDTIVFMRHIDHS</sequence>
<evidence type="ECO:0000256" key="2">
    <source>
        <dbReference type="ARBA" id="ARBA00011881"/>
    </source>
</evidence>
<keyword evidence="4" id="KW-0520">NAD</keyword>
<keyword evidence="3" id="KW-0560">Oxidoreductase</keyword>
<dbReference type="SUPFAM" id="SSF51735">
    <property type="entry name" value="NAD(P)-binding Rossmann-fold domains"/>
    <property type="match status" value="1"/>
</dbReference>
<comment type="similarity">
    <text evidence="1">Belongs to the glyceraldehyde-3-phosphate dehydrogenase family.</text>
</comment>
<dbReference type="PANTHER" id="PTHR10836:SF76">
    <property type="entry name" value="GLYCERALDEHYDE-3-PHOSPHATE DEHYDROGENASE-RELATED"/>
    <property type="match status" value="1"/>
</dbReference>
<dbReference type="Gene3D" id="3.40.50.720">
    <property type="entry name" value="NAD(P)-binding Rossmann-like Domain"/>
    <property type="match status" value="1"/>
</dbReference>
<protein>
    <submittedName>
        <fullName evidence="8">Glyceraldehyde-3-phosphate dehydrogenase</fullName>
    </submittedName>
</protein>
<organism evidence="8">
    <name type="scientific">Schistocephalus solidus</name>
    <name type="common">Tapeworm</name>
    <dbReference type="NCBI Taxonomy" id="70667"/>
    <lineage>
        <taxon>Eukaryota</taxon>
        <taxon>Metazoa</taxon>
        <taxon>Spiralia</taxon>
        <taxon>Lophotrochozoa</taxon>
        <taxon>Platyhelminthes</taxon>
        <taxon>Cestoda</taxon>
        <taxon>Eucestoda</taxon>
        <taxon>Diphyllobothriidea</taxon>
        <taxon>Diphyllobothriidae</taxon>
        <taxon>Schistocephalus</taxon>
    </lineage>
</organism>
<dbReference type="InterPro" id="IPR036291">
    <property type="entry name" value="NAD(P)-bd_dom_sf"/>
</dbReference>
<dbReference type="Gene3D" id="3.30.360.10">
    <property type="entry name" value="Dihydrodipicolinate Reductase, domain 2"/>
    <property type="match status" value="2"/>
</dbReference>
<evidence type="ECO:0000256" key="1">
    <source>
        <dbReference type="ARBA" id="ARBA00007406"/>
    </source>
</evidence>
<dbReference type="AlphaFoldDB" id="A0A0X3NXD2"/>
<evidence type="ECO:0000313" key="8">
    <source>
        <dbReference type="EMBL" id="JAP43800.1"/>
    </source>
</evidence>
<dbReference type="GO" id="GO:0004365">
    <property type="term" value="F:glyceraldehyde-3-phosphate dehydrogenase (NAD+) (phosphorylating) activity"/>
    <property type="evidence" value="ECO:0007669"/>
    <property type="project" value="UniProtKB-EC"/>
</dbReference>
<dbReference type="InterPro" id="IPR020829">
    <property type="entry name" value="GlycerAld_3-P_DH_cat"/>
</dbReference>